<evidence type="ECO:0000259" key="1">
    <source>
        <dbReference type="Pfam" id="PF00899"/>
    </source>
</evidence>
<dbReference type="EMBL" id="JAHLFV010000129">
    <property type="protein sequence ID" value="MBU3849981.1"/>
    <property type="molecule type" value="Genomic_DNA"/>
</dbReference>
<feature type="domain" description="THIF-type NAD/FAD binding fold" evidence="1">
    <location>
        <begin position="20"/>
        <end position="243"/>
    </location>
</feature>
<dbReference type="CDD" id="cd00755">
    <property type="entry name" value="YgdL_like"/>
    <property type="match status" value="1"/>
</dbReference>
<evidence type="ECO:0000313" key="2">
    <source>
        <dbReference type="EMBL" id="MBU3849981.1"/>
    </source>
</evidence>
<dbReference type="PANTHER" id="PTHR43267:SF1">
    <property type="entry name" value="TRNA THREONYLCARBAMOYLADENOSINE DEHYDRATASE"/>
    <property type="match status" value="1"/>
</dbReference>
<dbReference type="AlphaFoldDB" id="A0A9E2L2T9"/>
<proteinExistence type="predicted"/>
<dbReference type="GO" id="GO:0061503">
    <property type="term" value="F:tRNA threonylcarbamoyladenosine dehydratase"/>
    <property type="evidence" value="ECO:0007669"/>
    <property type="project" value="TreeGrafter"/>
</dbReference>
<dbReference type="InterPro" id="IPR045886">
    <property type="entry name" value="ThiF/MoeB/HesA"/>
</dbReference>
<protein>
    <submittedName>
        <fullName evidence="2">tRNA threonylcarbamoyladenosine dehydratase</fullName>
    </submittedName>
</protein>
<accession>A0A9E2L2T9</accession>
<evidence type="ECO:0000313" key="3">
    <source>
        <dbReference type="Proteomes" id="UP000823914"/>
    </source>
</evidence>
<dbReference type="Proteomes" id="UP000823914">
    <property type="component" value="Unassembled WGS sequence"/>
</dbReference>
<dbReference type="PANTHER" id="PTHR43267">
    <property type="entry name" value="TRNA THREONYLCARBAMOYLADENOSINE DEHYDRATASE"/>
    <property type="match status" value="1"/>
</dbReference>
<dbReference type="SUPFAM" id="SSF69572">
    <property type="entry name" value="Activating enzymes of the ubiquitin-like proteins"/>
    <property type="match status" value="1"/>
</dbReference>
<comment type="caution">
    <text evidence="2">The sequence shown here is derived from an EMBL/GenBank/DDBJ whole genome shotgun (WGS) entry which is preliminary data.</text>
</comment>
<dbReference type="Pfam" id="PF00899">
    <property type="entry name" value="ThiF"/>
    <property type="match status" value="1"/>
</dbReference>
<dbReference type="GO" id="GO:0008641">
    <property type="term" value="F:ubiquitin-like modifier activating enzyme activity"/>
    <property type="evidence" value="ECO:0007669"/>
    <property type="project" value="InterPro"/>
</dbReference>
<gene>
    <name evidence="2" type="ORF">IAA16_05400</name>
</gene>
<dbReference type="InterPro" id="IPR000594">
    <property type="entry name" value="ThiF_NAD_FAD-bd"/>
</dbReference>
<sequence length="246" mass="26957">MNTTPQRDASPFFDGRHSRTENLIGKKAVEKLCKSRVTVFGLGGVGSYVVEALARAGVGNFILIDKDRVSESNINRQIIATYDTIGELKTVISKARILSINPDSSVITYDLLYGKDTVSCVDFSTSDYVVDAIDTVTAKILIAEICRENKIPLISSMGTGNKTDPTQLELTDISKTQVCPLARVMRRELKKRGIEHLPVVYSKEIPHKIANSDLGERIPASISFVPATAGLLIASQIIKELTQDLY</sequence>
<organism evidence="2 3">
    <name type="scientific">Candidatus Treponema excrementipullorum</name>
    <dbReference type="NCBI Taxonomy" id="2838768"/>
    <lineage>
        <taxon>Bacteria</taxon>
        <taxon>Pseudomonadati</taxon>
        <taxon>Spirochaetota</taxon>
        <taxon>Spirochaetia</taxon>
        <taxon>Spirochaetales</taxon>
        <taxon>Treponemataceae</taxon>
        <taxon>Treponema</taxon>
    </lineage>
</organism>
<dbReference type="Gene3D" id="3.40.50.720">
    <property type="entry name" value="NAD(P)-binding Rossmann-like Domain"/>
    <property type="match status" value="1"/>
</dbReference>
<reference evidence="2" key="1">
    <citation type="journal article" date="2021" name="PeerJ">
        <title>Extensive microbial diversity within the chicken gut microbiome revealed by metagenomics and culture.</title>
        <authorList>
            <person name="Gilroy R."/>
            <person name="Ravi A."/>
            <person name="Getino M."/>
            <person name="Pursley I."/>
            <person name="Horton D.L."/>
            <person name="Alikhan N.F."/>
            <person name="Baker D."/>
            <person name="Gharbi K."/>
            <person name="Hall N."/>
            <person name="Watson M."/>
            <person name="Adriaenssens E.M."/>
            <person name="Foster-Nyarko E."/>
            <person name="Jarju S."/>
            <person name="Secka A."/>
            <person name="Antonio M."/>
            <person name="Oren A."/>
            <person name="Chaudhuri R.R."/>
            <person name="La Ragione R."/>
            <person name="Hildebrand F."/>
            <person name="Pallen M.J."/>
        </authorList>
    </citation>
    <scope>NUCLEOTIDE SEQUENCE</scope>
    <source>
        <strain evidence="2">Gambia15-2214</strain>
    </source>
</reference>
<dbReference type="GO" id="GO:0061504">
    <property type="term" value="P:cyclic threonylcarbamoyladenosine biosynthetic process"/>
    <property type="evidence" value="ECO:0007669"/>
    <property type="project" value="TreeGrafter"/>
</dbReference>
<name>A0A9E2L2T9_9SPIR</name>
<reference evidence="2" key="2">
    <citation type="submission" date="2021-04" db="EMBL/GenBank/DDBJ databases">
        <authorList>
            <person name="Gilroy R."/>
        </authorList>
    </citation>
    <scope>NUCLEOTIDE SEQUENCE</scope>
    <source>
        <strain evidence="2">Gambia15-2214</strain>
    </source>
</reference>
<dbReference type="InterPro" id="IPR035985">
    <property type="entry name" value="Ubiquitin-activating_enz"/>
</dbReference>